<dbReference type="EMBL" id="PDPS01000037">
    <property type="protein sequence ID" value="PID56200.1"/>
    <property type="molecule type" value="Genomic_DNA"/>
</dbReference>
<evidence type="ECO:0000256" key="1">
    <source>
        <dbReference type="SAM" id="MobiDB-lite"/>
    </source>
</evidence>
<evidence type="ECO:0000313" key="3">
    <source>
        <dbReference type="Proteomes" id="UP000229740"/>
    </source>
</evidence>
<proteinExistence type="predicted"/>
<evidence type="ECO:0008006" key="4">
    <source>
        <dbReference type="Google" id="ProtNLM"/>
    </source>
</evidence>
<gene>
    <name evidence="2" type="ORF">CSB45_12555</name>
</gene>
<evidence type="ECO:0000313" key="2">
    <source>
        <dbReference type="EMBL" id="PID56200.1"/>
    </source>
</evidence>
<dbReference type="AlphaFoldDB" id="A0A2G6E2C7"/>
<name>A0A2G6E2C7_9BACT</name>
<organism evidence="2 3">
    <name type="scientific">candidate division KSB3 bacterium</name>
    <dbReference type="NCBI Taxonomy" id="2044937"/>
    <lineage>
        <taxon>Bacteria</taxon>
        <taxon>candidate division KSB3</taxon>
    </lineage>
</organism>
<protein>
    <recommendedName>
        <fullName evidence="4">Transposase</fullName>
    </recommendedName>
</protein>
<reference evidence="2 3" key="1">
    <citation type="submission" date="2017-10" db="EMBL/GenBank/DDBJ databases">
        <title>Novel microbial diversity and functional potential in the marine mammal oral microbiome.</title>
        <authorList>
            <person name="Dudek N.K."/>
            <person name="Sun C.L."/>
            <person name="Burstein D."/>
            <person name="Kantor R.S."/>
            <person name="Aliaga Goltsman D.S."/>
            <person name="Bik E.M."/>
            <person name="Thomas B.C."/>
            <person name="Banfield J.F."/>
            <person name="Relman D.A."/>
        </authorList>
    </citation>
    <scope>NUCLEOTIDE SEQUENCE [LARGE SCALE GENOMIC DNA]</scope>
    <source>
        <strain evidence="2">DOLZORAL124_49_17</strain>
    </source>
</reference>
<dbReference type="Proteomes" id="UP000229740">
    <property type="component" value="Unassembled WGS sequence"/>
</dbReference>
<comment type="caution">
    <text evidence="2">The sequence shown here is derived from an EMBL/GenBank/DDBJ whole genome shotgun (WGS) entry which is preliminary data.</text>
</comment>
<accession>A0A2G6E2C7</accession>
<sequence>MGKTRKTHSPDCTTKVALTALQNDETPSQRASRFRVQPTMGSSWKRQMVEDAAAVSDKNTSSKKPGGSQLLLSPTANSTKREGYLGLPCPLAEAA</sequence>
<feature type="region of interest" description="Disordered" evidence="1">
    <location>
        <begin position="22"/>
        <end position="95"/>
    </location>
</feature>
<feature type="compositionally biased region" description="Polar residues" evidence="1">
    <location>
        <begin position="22"/>
        <end position="31"/>
    </location>
</feature>